<feature type="compositionally biased region" description="Basic and acidic residues" evidence="1">
    <location>
        <begin position="81"/>
        <end position="93"/>
    </location>
</feature>
<organism evidence="2 3">
    <name type="scientific">Crenichthys baileyi</name>
    <name type="common">White River springfish</name>
    <dbReference type="NCBI Taxonomy" id="28760"/>
    <lineage>
        <taxon>Eukaryota</taxon>
        <taxon>Metazoa</taxon>
        <taxon>Chordata</taxon>
        <taxon>Craniata</taxon>
        <taxon>Vertebrata</taxon>
        <taxon>Euteleostomi</taxon>
        <taxon>Actinopterygii</taxon>
        <taxon>Neopterygii</taxon>
        <taxon>Teleostei</taxon>
        <taxon>Neoteleostei</taxon>
        <taxon>Acanthomorphata</taxon>
        <taxon>Ovalentaria</taxon>
        <taxon>Atherinomorphae</taxon>
        <taxon>Cyprinodontiformes</taxon>
        <taxon>Goodeidae</taxon>
        <taxon>Crenichthys</taxon>
    </lineage>
</organism>
<dbReference type="AlphaFoldDB" id="A0AAV9R226"/>
<feature type="region of interest" description="Disordered" evidence="1">
    <location>
        <begin position="81"/>
        <end position="101"/>
    </location>
</feature>
<evidence type="ECO:0000313" key="3">
    <source>
        <dbReference type="Proteomes" id="UP001311232"/>
    </source>
</evidence>
<evidence type="ECO:0000313" key="2">
    <source>
        <dbReference type="EMBL" id="KAK5603358.1"/>
    </source>
</evidence>
<keyword evidence="3" id="KW-1185">Reference proteome</keyword>
<protein>
    <submittedName>
        <fullName evidence="2">Uncharacterized protein</fullName>
    </submittedName>
</protein>
<dbReference type="EMBL" id="JAHHUM010002489">
    <property type="protein sequence ID" value="KAK5603358.1"/>
    <property type="molecule type" value="Genomic_DNA"/>
</dbReference>
<comment type="caution">
    <text evidence="2">The sequence shown here is derived from an EMBL/GenBank/DDBJ whole genome shotgun (WGS) entry which is preliminary data.</text>
</comment>
<gene>
    <name evidence="2" type="ORF">CRENBAI_009428</name>
</gene>
<proteinExistence type="predicted"/>
<reference evidence="2 3" key="1">
    <citation type="submission" date="2021-06" db="EMBL/GenBank/DDBJ databases">
        <authorList>
            <person name="Palmer J.M."/>
        </authorList>
    </citation>
    <scope>NUCLEOTIDE SEQUENCE [LARGE SCALE GENOMIC DNA]</scope>
    <source>
        <strain evidence="2 3">MEX-2019</strain>
        <tissue evidence="2">Muscle</tissue>
    </source>
</reference>
<name>A0AAV9R226_9TELE</name>
<sequence length="101" mass="11613">MEKRQDMFLHRFISEPQPELWAFLKSFCSSLMTRLQWRWGSPSIKKLRSAISSWTSSLVPLTPELQSSVAAARTTYRLHLENERRKKESEAKGLEGTSGAT</sequence>
<accession>A0AAV9R226</accession>
<dbReference type="Proteomes" id="UP001311232">
    <property type="component" value="Unassembled WGS sequence"/>
</dbReference>
<evidence type="ECO:0000256" key="1">
    <source>
        <dbReference type="SAM" id="MobiDB-lite"/>
    </source>
</evidence>